<dbReference type="Proteomes" id="UP000569732">
    <property type="component" value="Unassembled WGS sequence"/>
</dbReference>
<dbReference type="InterPro" id="IPR008707">
    <property type="entry name" value="B-propeller_PilY1"/>
</dbReference>
<evidence type="ECO:0000313" key="5">
    <source>
        <dbReference type="EMBL" id="NYZ65179.1"/>
    </source>
</evidence>
<feature type="signal peptide" evidence="3">
    <location>
        <begin position="1"/>
        <end position="26"/>
    </location>
</feature>
<dbReference type="Pfam" id="PF05567">
    <property type="entry name" value="T4P_PilY1"/>
    <property type="match status" value="1"/>
</dbReference>
<dbReference type="SMART" id="SM00327">
    <property type="entry name" value="VWA"/>
    <property type="match status" value="1"/>
</dbReference>
<comment type="caution">
    <text evidence="5">The sequence shown here is derived from an EMBL/GenBank/DDBJ whole genome shotgun (WGS) entry which is preliminary data.</text>
</comment>
<reference evidence="5 6" key="1">
    <citation type="submission" date="2020-07" db="EMBL/GenBank/DDBJ databases">
        <title>Endozoicomonas sp. nov., isolated from sediment.</title>
        <authorList>
            <person name="Gu T."/>
        </authorList>
    </citation>
    <scope>NUCLEOTIDE SEQUENCE [LARGE SCALE GENOMIC DNA]</scope>
    <source>
        <strain evidence="5 6">SM1973</strain>
    </source>
</reference>
<keyword evidence="6" id="KW-1185">Reference proteome</keyword>
<evidence type="ECO:0000313" key="6">
    <source>
        <dbReference type="Proteomes" id="UP000569732"/>
    </source>
</evidence>
<name>A0A853HXT6_9GAMM</name>
<dbReference type="InterPro" id="IPR036465">
    <property type="entry name" value="vWFA_dom_sf"/>
</dbReference>
<protein>
    <recommendedName>
        <fullName evidence="4">VWFA domain-containing protein</fullName>
    </recommendedName>
</protein>
<feature type="domain" description="VWFA" evidence="4">
    <location>
        <begin position="40"/>
        <end position="225"/>
    </location>
</feature>
<evidence type="ECO:0000259" key="4">
    <source>
        <dbReference type="PROSITE" id="PS50234"/>
    </source>
</evidence>
<dbReference type="PROSITE" id="PS50234">
    <property type="entry name" value="VWFA"/>
    <property type="match status" value="1"/>
</dbReference>
<accession>A0A853HXT6</accession>
<dbReference type="Gene3D" id="3.40.50.410">
    <property type="entry name" value="von Willebrand factor, type A domain"/>
    <property type="match status" value="1"/>
</dbReference>
<sequence length="1035" mass="113054">MTKLYRYFISCTLFSTTLFTSLFLKADDTEVFFTKNEDPNILLILDSSGSMSTQFNGGVVEVKSNYRSNYNLGKFATSDRPTNQVDQTSYNVNGSNRRLINRLGVNRTRTRSQIIKDAAADLVANKSDIYLAIRTFNGVVQNFIHLDKNTPDSTRQNIINKIYGIPANGGTPLSDTLYQAYQHFVGGSSPFKACQTNSIVYFTDGEPSTDQTYDRQIKTLISKSKLPVSTDFPASFSLSSKPTGTPSDPKLLALSKSCHGPKSGTNCLDELAWYLGDTDLNTRLAGDHNIAVHTIGGFGLNYSNSQLIISAAARSGGTFSSANTPAQIKKALESAVGKAPPGGSTLAPPSVPVSSFNVLSLTKDLYYPLFKPEVGPHWIGNLKHYKFNDIGEIIDKNKSVAISNSGFFKDSSFSFWSTQKDGQDVSKGGALDKLPNNRIMITDIINPSNSVIENKPISEQKDYSLFGISSANPETERTEILNWVKSRIGDPLHSGLQVITYYKDNSDVNNKKLDATAFFGSNLGFLHGFNVSTTEVTTTTGGKQVTETKETSDSGTEQFAYIPSELIKNLKIYRDSEGKTPTQFTKTYGLDGPIDVWVNDKNHDGDILTGSGVNSSADSGEHAYLYAGMRRGGRILYAFDVTNRSTPKLLWKKTHTDSDYSELGYTWSKPKVMKIRWGSSTKVVLVFGGGYVESATSRDIKNDTSESTMGRAVYIVDAKNGDVLWWASSASGANLSLSNMKYSIPGEISGIDVNGDDLVDKLFASDIGGQIWRFDIPLDKTINVDASSIKGGRIANFGSATNATDARRFFEMPDVSFVQERGQATYFVVAIGSGNRAFPKSDSSINDRFYVFKNYDVFSEPSSYTTITSSDLYDATSNTIGTATGTTKQNAINALNNKKGWFINLDAASGEKVLSRSTTFEGILMFTTYSPPSNLGINTSSCSGFPADNRLYLINILDGTSFLNAGDVPDPNKRETNHSRTIVKLSAGGIPSTPFVYPKSDTKGKGKVIVGTEDVIKLPIGEKITRTFWRDNKNN</sequence>
<dbReference type="AlphaFoldDB" id="A0A853HXT6"/>
<dbReference type="SUPFAM" id="SSF53300">
    <property type="entry name" value="vWA-like"/>
    <property type="match status" value="1"/>
</dbReference>
<dbReference type="GO" id="GO:0046872">
    <property type="term" value="F:metal ion binding"/>
    <property type="evidence" value="ECO:0007669"/>
    <property type="project" value="UniProtKB-KW"/>
</dbReference>
<dbReference type="EMBL" id="JACCKB010000004">
    <property type="protein sequence ID" value="NYZ65179.1"/>
    <property type="molecule type" value="Genomic_DNA"/>
</dbReference>
<dbReference type="InterPro" id="IPR002035">
    <property type="entry name" value="VWF_A"/>
</dbReference>
<feature type="chain" id="PRO_5032799103" description="VWFA domain-containing protein" evidence="3">
    <location>
        <begin position="27"/>
        <end position="1035"/>
    </location>
</feature>
<organism evidence="5 6">
    <name type="scientific">Spartinivicinus marinus</name>
    <dbReference type="NCBI Taxonomy" id="2994442"/>
    <lineage>
        <taxon>Bacteria</taxon>
        <taxon>Pseudomonadati</taxon>
        <taxon>Pseudomonadota</taxon>
        <taxon>Gammaproteobacteria</taxon>
        <taxon>Oceanospirillales</taxon>
        <taxon>Zooshikellaceae</taxon>
        <taxon>Spartinivicinus</taxon>
    </lineage>
</organism>
<dbReference type="RefSeq" id="WP_180567217.1">
    <property type="nucleotide sequence ID" value="NZ_JACCKB010000004.1"/>
</dbReference>
<evidence type="ECO:0000256" key="3">
    <source>
        <dbReference type="SAM" id="SignalP"/>
    </source>
</evidence>
<keyword evidence="2" id="KW-0106">Calcium</keyword>
<gene>
    <name evidence="5" type="ORF">H0A36_04100</name>
</gene>
<keyword evidence="3" id="KW-0732">Signal</keyword>
<proteinExistence type="predicted"/>
<keyword evidence="1" id="KW-0479">Metal-binding</keyword>
<evidence type="ECO:0000256" key="2">
    <source>
        <dbReference type="ARBA" id="ARBA00022837"/>
    </source>
</evidence>
<dbReference type="CDD" id="cd00198">
    <property type="entry name" value="vWFA"/>
    <property type="match status" value="1"/>
</dbReference>
<evidence type="ECO:0000256" key="1">
    <source>
        <dbReference type="ARBA" id="ARBA00022723"/>
    </source>
</evidence>